<protein>
    <recommendedName>
        <fullName evidence="6">Metallo-beta-lactamase domain-containing protein</fullName>
    </recommendedName>
</protein>
<dbReference type="SMART" id="SM00849">
    <property type="entry name" value="Lactamase_B"/>
    <property type="match status" value="1"/>
</dbReference>
<dbReference type="GO" id="GO:0046872">
    <property type="term" value="F:metal ion binding"/>
    <property type="evidence" value="ECO:0007669"/>
    <property type="project" value="UniProtKB-KW"/>
</dbReference>
<evidence type="ECO:0000256" key="1">
    <source>
        <dbReference type="ARBA" id="ARBA00001947"/>
    </source>
</evidence>
<feature type="domain" description="Metallo-beta-lactamase" evidence="6">
    <location>
        <begin position="30"/>
        <end position="201"/>
    </location>
</feature>
<dbReference type="SUPFAM" id="SSF56281">
    <property type="entry name" value="Metallo-hydrolase/oxidoreductase"/>
    <property type="match status" value="1"/>
</dbReference>
<evidence type="ECO:0000259" key="6">
    <source>
        <dbReference type="SMART" id="SM00849"/>
    </source>
</evidence>
<gene>
    <name evidence="7" type="ORF">S03H2_45622</name>
</gene>
<evidence type="ECO:0000256" key="3">
    <source>
        <dbReference type="ARBA" id="ARBA00022723"/>
    </source>
</evidence>
<comment type="cofactor">
    <cofactor evidence="1">
        <name>Zn(2+)</name>
        <dbReference type="ChEBI" id="CHEBI:29105"/>
    </cofactor>
</comment>
<reference evidence="7" key="1">
    <citation type="journal article" date="2014" name="Front. Microbiol.">
        <title>High frequency of phylogenetically diverse reductive dehalogenase-homologous genes in deep subseafloor sedimentary metagenomes.</title>
        <authorList>
            <person name="Kawai M."/>
            <person name="Futagami T."/>
            <person name="Toyoda A."/>
            <person name="Takaki Y."/>
            <person name="Nishi S."/>
            <person name="Hori S."/>
            <person name="Arai W."/>
            <person name="Tsubouchi T."/>
            <person name="Morono Y."/>
            <person name="Uchiyama I."/>
            <person name="Ito T."/>
            <person name="Fujiyama A."/>
            <person name="Inagaki F."/>
            <person name="Takami H."/>
        </authorList>
    </citation>
    <scope>NUCLEOTIDE SEQUENCE</scope>
    <source>
        <strain evidence="7">Expedition CK06-06</strain>
    </source>
</reference>
<dbReference type="PANTHER" id="PTHR42978">
    <property type="entry name" value="QUORUM-QUENCHING LACTONASE YTNP-RELATED-RELATED"/>
    <property type="match status" value="1"/>
</dbReference>
<keyword evidence="4" id="KW-0378">Hydrolase</keyword>
<dbReference type="InterPro" id="IPR001279">
    <property type="entry name" value="Metallo-B-lactamas"/>
</dbReference>
<dbReference type="GO" id="GO:0016787">
    <property type="term" value="F:hydrolase activity"/>
    <property type="evidence" value="ECO:0007669"/>
    <property type="project" value="UniProtKB-KW"/>
</dbReference>
<dbReference type="InterPro" id="IPR036866">
    <property type="entry name" value="RibonucZ/Hydroxyglut_hydro"/>
</dbReference>
<dbReference type="InterPro" id="IPR051013">
    <property type="entry name" value="MBL_superfamily_lactonases"/>
</dbReference>
<sequence length="214" mass="23628">MSDLRADVLAIGTLSQNRFWDEQQDVRDEMSTCTLVRGDDVCLVVDPGWPEQVLRAVLFYRAGLEPEQVTHVFLTHLDPAHVGGTGLLAKARWLAYEEEIAYGKSELGEEDPLAVILGRLNPAPDHIAEGIDIFPTPGHSPGHTSLMVNTPMATTFIAGDAVMTRDHLACGDLGSTVWDRDRAEESFRELLEIGDFIIPGHDNIVWLRGQANFP</sequence>
<evidence type="ECO:0000256" key="4">
    <source>
        <dbReference type="ARBA" id="ARBA00022801"/>
    </source>
</evidence>
<comment type="caution">
    <text evidence="7">The sequence shown here is derived from an EMBL/GenBank/DDBJ whole genome shotgun (WGS) entry which is preliminary data.</text>
</comment>
<dbReference type="PANTHER" id="PTHR42978:SF2">
    <property type="entry name" value="102 KBASES UNSTABLE REGION: FROM 1 TO 119443"/>
    <property type="match status" value="1"/>
</dbReference>
<proteinExistence type="inferred from homology"/>
<accession>X1J2B5</accession>
<evidence type="ECO:0000313" key="7">
    <source>
        <dbReference type="EMBL" id="GAH72464.1"/>
    </source>
</evidence>
<dbReference type="Gene3D" id="3.60.15.10">
    <property type="entry name" value="Ribonuclease Z/Hydroxyacylglutathione hydrolase-like"/>
    <property type="match status" value="1"/>
</dbReference>
<keyword evidence="3" id="KW-0479">Metal-binding</keyword>
<organism evidence="7">
    <name type="scientific">marine sediment metagenome</name>
    <dbReference type="NCBI Taxonomy" id="412755"/>
    <lineage>
        <taxon>unclassified sequences</taxon>
        <taxon>metagenomes</taxon>
        <taxon>ecological metagenomes</taxon>
    </lineage>
</organism>
<dbReference type="AlphaFoldDB" id="X1J2B5"/>
<dbReference type="Pfam" id="PF00753">
    <property type="entry name" value="Lactamase_B"/>
    <property type="match status" value="1"/>
</dbReference>
<name>X1J2B5_9ZZZZ</name>
<evidence type="ECO:0000256" key="5">
    <source>
        <dbReference type="ARBA" id="ARBA00022833"/>
    </source>
</evidence>
<comment type="similarity">
    <text evidence="2">Belongs to the metallo-beta-lactamase superfamily.</text>
</comment>
<dbReference type="EMBL" id="BARU01028598">
    <property type="protein sequence ID" value="GAH72464.1"/>
    <property type="molecule type" value="Genomic_DNA"/>
</dbReference>
<evidence type="ECO:0000256" key="2">
    <source>
        <dbReference type="ARBA" id="ARBA00007749"/>
    </source>
</evidence>
<keyword evidence="5" id="KW-0862">Zinc</keyword>